<dbReference type="SUPFAM" id="SSF48452">
    <property type="entry name" value="TPR-like"/>
    <property type="match status" value="1"/>
</dbReference>
<evidence type="ECO:0000259" key="7">
    <source>
        <dbReference type="Pfam" id="PF07980"/>
    </source>
</evidence>
<keyword evidence="4" id="KW-0472">Membrane</keyword>
<evidence type="ECO:0000256" key="3">
    <source>
        <dbReference type="ARBA" id="ARBA00022729"/>
    </source>
</evidence>
<organism evidence="9 10">
    <name type="scientific">Candidatus Alistipes intestinigallinarum</name>
    <dbReference type="NCBI Taxonomy" id="2838440"/>
    <lineage>
        <taxon>Bacteria</taxon>
        <taxon>Pseudomonadati</taxon>
        <taxon>Bacteroidota</taxon>
        <taxon>Bacteroidia</taxon>
        <taxon>Bacteroidales</taxon>
        <taxon>Rikenellaceae</taxon>
        <taxon>Alistipes</taxon>
    </lineage>
</organism>
<feature type="domain" description="SusD-like N-terminal" evidence="8">
    <location>
        <begin position="22"/>
        <end position="210"/>
    </location>
</feature>
<dbReference type="Proteomes" id="UP000886844">
    <property type="component" value="Unassembled WGS sequence"/>
</dbReference>
<protein>
    <submittedName>
        <fullName evidence="9">RagB/SusD family nutrient uptake outer membrane protein</fullName>
    </submittedName>
</protein>
<dbReference type="InterPro" id="IPR012944">
    <property type="entry name" value="SusD_RagB_dom"/>
</dbReference>
<proteinExistence type="inferred from homology"/>
<accession>A0A9D2CCI3</accession>
<comment type="similarity">
    <text evidence="2">Belongs to the SusD family.</text>
</comment>
<dbReference type="InterPro" id="IPR011990">
    <property type="entry name" value="TPR-like_helical_dom_sf"/>
</dbReference>
<comment type="subcellular location">
    <subcellularLocation>
        <location evidence="1">Cell outer membrane</location>
    </subcellularLocation>
</comment>
<name>A0A9D2CCI3_9BACT</name>
<dbReference type="EMBL" id="DXDA01000065">
    <property type="protein sequence ID" value="HIY69422.1"/>
    <property type="molecule type" value="Genomic_DNA"/>
</dbReference>
<evidence type="ECO:0000256" key="2">
    <source>
        <dbReference type="ARBA" id="ARBA00006275"/>
    </source>
</evidence>
<sequence>MKHIITTCLIAAATLGSGCSNWLDVQPYDQISEEQLFSSEEGFQKLLNGIYIELNSTELYGGSLGPEMIEVMGGAYEIGDEAVKWGNYPDLKRYDYASDYWRDRLDVTWNKAYALILNCNKLLEGLEGRESLFAAGHAAIIRGEALALRAMLHFDLLRLFGPVYSQHPEAASIPYYTSRTTTPEPCLAASEVIARILTDLTQARRELANDPVISEGTLMSADPSGGSSFLRYRALRLNYYAVTALEARVQLYAGNRSEALNRALEVIRAADKGIFPFVDRTAVVGTDDPDRIFSTEVLFALSHSSRNQIFLDYFSPTRTTFVFKMESALISQVIYGGGQTTGGYQDDYRNRVGWSTSGTNRYFYKYADMAASGSIENTMIPMLRLGEMYLIAAEAQSDVLANGASYINILRRARGISTTLPTLTQELLIYEYIRELYGEGQLFYLYKRLYTTIIRSATENQNTPPSSNVFVVPLPDSETDNIQ</sequence>
<dbReference type="AlphaFoldDB" id="A0A9D2CCI3"/>
<evidence type="ECO:0000313" key="9">
    <source>
        <dbReference type="EMBL" id="HIY69422.1"/>
    </source>
</evidence>
<evidence type="ECO:0000256" key="6">
    <source>
        <dbReference type="SAM" id="MobiDB-lite"/>
    </source>
</evidence>
<feature type="region of interest" description="Disordered" evidence="6">
    <location>
        <begin position="462"/>
        <end position="483"/>
    </location>
</feature>
<dbReference type="Gene3D" id="1.25.40.390">
    <property type="match status" value="1"/>
</dbReference>
<evidence type="ECO:0000259" key="8">
    <source>
        <dbReference type="Pfam" id="PF14322"/>
    </source>
</evidence>
<evidence type="ECO:0000256" key="5">
    <source>
        <dbReference type="ARBA" id="ARBA00023237"/>
    </source>
</evidence>
<evidence type="ECO:0000313" key="10">
    <source>
        <dbReference type="Proteomes" id="UP000886844"/>
    </source>
</evidence>
<dbReference type="InterPro" id="IPR033985">
    <property type="entry name" value="SusD-like_N"/>
</dbReference>
<reference evidence="9" key="2">
    <citation type="submission" date="2021-04" db="EMBL/GenBank/DDBJ databases">
        <authorList>
            <person name="Gilroy R."/>
        </authorList>
    </citation>
    <scope>NUCLEOTIDE SEQUENCE</scope>
    <source>
        <strain evidence="9">5134</strain>
    </source>
</reference>
<reference evidence="9" key="1">
    <citation type="journal article" date="2021" name="PeerJ">
        <title>Extensive microbial diversity within the chicken gut microbiome revealed by metagenomics and culture.</title>
        <authorList>
            <person name="Gilroy R."/>
            <person name="Ravi A."/>
            <person name="Getino M."/>
            <person name="Pursley I."/>
            <person name="Horton D.L."/>
            <person name="Alikhan N.F."/>
            <person name="Baker D."/>
            <person name="Gharbi K."/>
            <person name="Hall N."/>
            <person name="Watson M."/>
            <person name="Adriaenssens E.M."/>
            <person name="Foster-Nyarko E."/>
            <person name="Jarju S."/>
            <person name="Secka A."/>
            <person name="Antonio M."/>
            <person name="Oren A."/>
            <person name="Chaudhuri R.R."/>
            <person name="La Ragione R."/>
            <person name="Hildebrand F."/>
            <person name="Pallen M.J."/>
        </authorList>
    </citation>
    <scope>NUCLEOTIDE SEQUENCE</scope>
    <source>
        <strain evidence="9">5134</strain>
    </source>
</reference>
<dbReference type="GO" id="GO:0009279">
    <property type="term" value="C:cell outer membrane"/>
    <property type="evidence" value="ECO:0007669"/>
    <property type="project" value="UniProtKB-SubCell"/>
</dbReference>
<dbReference type="Pfam" id="PF14322">
    <property type="entry name" value="SusD-like_3"/>
    <property type="match status" value="1"/>
</dbReference>
<dbReference type="Pfam" id="PF07980">
    <property type="entry name" value="SusD_RagB"/>
    <property type="match status" value="1"/>
</dbReference>
<evidence type="ECO:0000256" key="1">
    <source>
        <dbReference type="ARBA" id="ARBA00004442"/>
    </source>
</evidence>
<keyword evidence="5" id="KW-0998">Cell outer membrane</keyword>
<dbReference type="PROSITE" id="PS51257">
    <property type="entry name" value="PROKAR_LIPOPROTEIN"/>
    <property type="match status" value="1"/>
</dbReference>
<comment type="caution">
    <text evidence="9">The sequence shown here is derived from an EMBL/GenBank/DDBJ whole genome shotgun (WGS) entry which is preliminary data.</text>
</comment>
<keyword evidence="3" id="KW-0732">Signal</keyword>
<feature type="domain" description="RagB/SusD" evidence="7">
    <location>
        <begin position="331"/>
        <end position="449"/>
    </location>
</feature>
<evidence type="ECO:0000256" key="4">
    <source>
        <dbReference type="ARBA" id="ARBA00023136"/>
    </source>
</evidence>
<gene>
    <name evidence="9" type="ORF">H9828_08395</name>
</gene>